<dbReference type="AlphaFoldDB" id="A0A2X4Q054"/>
<dbReference type="GO" id="GO:0046428">
    <property type="term" value="F:1,4-dihydroxy-2-naphthoate polyprenyltransferase activity"/>
    <property type="evidence" value="ECO:0007669"/>
    <property type="project" value="UniProtKB-UniRule"/>
</dbReference>
<comment type="pathway">
    <text evidence="8">Quinol/quinone metabolism; menaquinone biosynthesis; menaquinol from 1,4-dihydroxy-2-naphthoate: step 1/2.</text>
</comment>
<evidence type="ECO:0000313" key="11">
    <source>
        <dbReference type="Proteomes" id="UP000249300"/>
    </source>
</evidence>
<dbReference type="EC" id="2.5.1.74" evidence="8 9"/>
<dbReference type="InterPro" id="IPR044878">
    <property type="entry name" value="UbiA_sf"/>
</dbReference>
<evidence type="ECO:0000256" key="9">
    <source>
        <dbReference type="NCBIfam" id="TIGR00751"/>
    </source>
</evidence>
<gene>
    <name evidence="8 10" type="primary">menA</name>
    <name evidence="10" type="ORF">NCTC12858_01850</name>
</gene>
<feature type="transmembrane region" description="Helical" evidence="8">
    <location>
        <begin position="96"/>
        <end position="116"/>
    </location>
</feature>
<feature type="transmembrane region" description="Helical" evidence="8">
    <location>
        <begin position="20"/>
        <end position="37"/>
    </location>
</feature>
<dbReference type="GO" id="GO:0042371">
    <property type="term" value="P:vitamin K biosynthetic process"/>
    <property type="evidence" value="ECO:0007669"/>
    <property type="project" value="TreeGrafter"/>
</dbReference>
<evidence type="ECO:0000256" key="7">
    <source>
        <dbReference type="ARBA" id="ARBA00023136"/>
    </source>
</evidence>
<dbReference type="PANTHER" id="PTHR13929">
    <property type="entry name" value="1,4-DIHYDROXY-2-NAPHTHOATE OCTAPRENYLTRANSFERASE"/>
    <property type="match status" value="1"/>
</dbReference>
<feature type="transmembrane region" description="Helical" evidence="8">
    <location>
        <begin position="272"/>
        <end position="293"/>
    </location>
</feature>
<comment type="similarity">
    <text evidence="8">Belongs to the MenA family. Type 1 subfamily.</text>
</comment>
<dbReference type="Pfam" id="PF01040">
    <property type="entry name" value="UbiA"/>
    <property type="match status" value="1"/>
</dbReference>
<organism evidence="10 11">
    <name type="scientific">Porphyromonas crevioricanis</name>
    <dbReference type="NCBI Taxonomy" id="393921"/>
    <lineage>
        <taxon>Bacteria</taxon>
        <taxon>Pseudomonadati</taxon>
        <taxon>Bacteroidota</taxon>
        <taxon>Bacteroidia</taxon>
        <taxon>Bacteroidales</taxon>
        <taxon>Porphyromonadaceae</taxon>
        <taxon>Porphyromonas</taxon>
    </lineage>
</organism>
<dbReference type="CDD" id="cd13962">
    <property type="entry name" value="PT_UbiA_UBIAD1"/>
    <property type="match status" value="1"/>
</dbReference>
<dbReference type="InterPro" id="IPR004657">
    <property type="entry name" value="MenA"/>
</dbReference>
<sequence>MVHPALSSHFSPWLKLIRPYTLTASLSPVLLAVIYAIKEGYFRPTESLLCLAVAVLAQIASNIANEYFDYVNESDSKESLGPNHPLSQGWLNKTQVLWALGLSVLLTIAAGIVLVFMHGAMYILVGLSVCLGLFAYSAGPWPLSKHGLGDIAVFIFYGLIPTYFTYHLQSGKSDPGIWLLSGAMGFMSTCILVVNNYRDYEEDKVKGKRTSIVLMGKKSGPKLYLFCFVSAIGLLFPFYSLPGLVVLFPYVLFFAKNYRALLRLSGRKLNIVLAHTAIMVFLFVPVCTLLLFLS</sequence>
<dbReference type="PANTHER" id="PTHR13929:SF0">
    <property type="entry name" value="UBIA PRENYLTRANSFERASE DOMAIN-CONTAINING PROTEIN 1"/>
    <property type="match status" value="1"/>
</dbReference>
<evidence type="ECO:0000256" key="5">
    <source>
        <dbReference type="ARBA" id="ARBA00022692"/>
    </source>
</evidence>
<name>A0A2X4Q054_9PORP</name>
<evidence type="ECO:0000256" key="3">
    <source>
        <dbReference type="ARBA" id="ARBA00022475"/>
    </source>
</evidence>
<dbReference type="GO" id="GO:0005886">
    <property type="term" value="C:plasma membrane"/>
    <property type="evidence" value="ECO:0007669"/>
    <property type="project" value="UniProtKB-SubCell"/>
</dbReference>
<reference evidence="10 11" key="1">
    <citation type="submission" date="2018-06" db="EMBL/GenBank/DDBJ databases">
        <authorList>
            <consortium name="Pathogen Informatics"/>
            <person name="Doyle S."/>
        </authorList>
    </citation>
    <scope>NUCLEOTIDE SEQUENCE [LARGE SCALE GENOMIC DNA]</scope>
    <source>
        <strain evidence="10 11">NCTC12858</strain>
    </source>
</reference>
<evidence type="ECO:0000256" key="8">
    <source>
        <dbReference type="HAMAP-Rule" id="MF_01937"/>
    </source>
</evidence>
<keyword evidence="7 8" id="KW-0472">Membrane</keyword>
<keyword evidence="3 8" id="KW-1003">Cell membrane</keyword>
<feature type="transmembrane region" description="Helical" evidence="8">
    <location>
        <begin position="178"/>
        <end position="197"/>
    </location>
</feature>
<comment type="subcellular location">
    <subcellularLocation>
        <location evidence="8">Cell membrane</location>
        <topology evidence="8">Multi-pass membrane protein</topology>
    </subcellularLocation>
    <subcellularLocation>
        <location evidence="1">Membrane</location>
        <topology evidence="1">Multi-pass membrane protein</topology>
    </subcellularLocation>
</comment>
<feature type="transmembrane region" description="Helical" evidence="8">
    <location>
        <begin position="123"/>
        <end position="141"/>
    </location>
</feature>
<dbReference type="NCBIfam" id="TIGR00751">
    <property type="entry name" value="menA"/>
    <property type="match status" value="1"/>
</dbReference>
<feature type="transmembrane region" description="Helical" evidence="8">
    <location>
        <begin position="223"/>
        <end position="252"/>
    </location>
</feature>
<keyword evidence="11" id="KW-1185">Reference proteome</keyword>
<protein>
    <recommendedName>
        <fullName evidence="8 9">1,4-dihydroxy-2-naphthoate octaprenyltransferase</fullName>
        <shortName evidence="8">DHNA-octaprenyltransferase</shortName>
        <ecNumber evidence="8 9">2.5.1.74</ecNumber>
    </recommendedName>
</protein>
<dbReference type="RefSeq" id="WP_023936277.1">
    <property type="nucleotide sequence ID" value="NZ_FUXH01000003.1"/>
</dbReference>
<evidence type="ECO:0000256" key="4">
    <source>
        <dbReference type="ARBA" id="ARBA00022679"/>
    </source>
</evidence>
<comment type="catalytic activity">
    <reaction evidence="8">
        <text>an all-trans-polyprenyl diphosphate + 1,4-dihydroxy-2-naphthoate + H(+) = a 2-demethylmenaquinol + CO2 + diphosphate</text>
        <dbReference type="Rhea" id="RHEA:26478"/>
        <dbReference type="Rhea" id="RHEA-COMP:9563"/>
        <dbReference type="Rhea" id="RHEA-COMP:9564"/>
        <dbReference type="ChEBI" id="CHEBI:11173"/>
        <dbReference type="ChEBI" id="CHEBI:15378"/>
        <dbReference type="ChEBI" id="CHEBI:16526"/>
        <dbReference type="ChEBI" id="CHEBI:33019"/>
        <dbReference type="ChEBI" id="CHEBI:55437"/>
        <dbReference type="ChEBI" id="CHEBI:58914"/>
        <dbReference type="EC" id="2.5.1.74"/>
    </reaction>
</comment>
<feature type="transmembrane region" description="Helical" evidence="8">
    <location>
        <begin position="147"/>
        <end position="166"/>
    </location>
</feature>
<dbReference type="EMBL" id="LS483447">
    <property type="protein sequence ID" value="SQH73969.1"/>
    <property type="molecule type" value="Genomic_DNA"/>
</dbReference>
<evidence type="ECO:0000256" key="1">
    <source>
        <dbReference type="ARBA" id="ARBA00004141"/>
    </source>
</evidence>
<dbReference type="HAMAP" id="MF_01937">
    <property type="entry name" value="MenA_1"/>
    <property type="match status" value="1"/>
</dbReference>
<keyword evidence="6 8" id="KW-1133">Transmembrane helix</keyword>
<keyword evidence="2 8" id="KW-0474">Menaquinone biosynthesis</keyword>
<comment type="function">
    <text evidence="8">Conversion of 1,4-dihydroxy-2-naphthoate (DHNA) to demethylmenaquinone (DMK).</text>
</comment>
<dbReference type="InterPro" id="IPR026046">
    <property type="entry name" value="UBIAD1"/>
</dbReference>
<dbReference type="KEGG" id="pcre:NCTC12858_01850"/>
<evidence type="ECO:0000256" key="6">
    <source>
        <dbReference type="ARBA" id="ARBA00022989"/>
    </source>
</evidence>
<accession>A0A2X4Q054</accession>
<dbReference type="OrthoDB" id="9767568at2"/>
<dbReference type="PIRSF" id="PIRSF005355">
    <property type="entry name" value="UBIAD1"/>
    <property type="match status" value="1"/>
</dbReference>
<proteinExistence type="inferred from homology"/>
<dbReference type="Gene3D" id="1.10.357.140">
    <property type="entry name" value="UbiA prenyltransferase"/>
    <property type="match status" value="1"/>
</dbReference>
<evidence type="ECO:0000313" key="10">
    <source>
        <dbReference type="EMBL" id="SQH73969.1"/>
    </source>
</evidence>
<dbReference type="InterPro" id="IPR000537">
    <property type="entry name" value="UbiA_prenyltransferase"/>
</dbReference>
<dbReference type="UniPathway" id="UPA00079">
    <property type="reaction ID" value="UER00168"/>
</dbReference>
<dbReference type="Proteomes" id="UP000249300">
    <property type="component" value="Chromosome 1"/>
</dbReference>
<keyword evidence="5 8" id="KW-0812">Transmembrane</keyword>
<dbReference type="GO" id="GO:0009234">
    <property type="term" value="P:menaquinone biosynthetic process"/>
    <property type="evidence" value="ECO:0007669"/>
    <property type="project" value="UniProtKB-UniRule"/>
</dbReference>
<keyword evidence="4 8" id="KW-0808">Transferase</keyword>
<evidence type="ECO:0000256" key="2">
    <source>
        <dbReference type="ARBA" id="ARBA00022428"/>
    </source>
</evidence>